<feature type="region of interest" description="Disordered" evidence="1">
    <location>
        <begin position="1"/>
        <end position="23"/>
    </location>
</feature>
<feature type="compositionally biased region" description="Basic and acidic residues" evidence="1">
    <location>
        <begin position="85"/>
        <end position="95"/>
    </location>
</feature>
<evidence type="ECO:0000313" key="3">
    <source>
        <dbReference type="Proteomes" id="UP001500363"/>
    </source>
</evidence>
<comment type="caution">
    <text evidence="2">The sequence shown here is derived from an EMBL/GenBank/DDBJ whole genome shotgun (WGS) entry which is preliminary data.</text>
</comment>
<feature type="compositionally biased region" description="Low complexity" evidence="1">
    <location>
        <begin position="53"/>
        <end position="80"/>
    </location>
</feature>
<gene>
    <name evidence="2" type="ORF">GCM10009741_07120</name>
</gene>
<feature type="region of interest" description="Disordered" evidence="1">
    <location>
        <begin position="53"/>
        <end position="106"/>
    </location>
</feature>
<evidence type="ECO:0000256" key="1">
    <source>
        <dbReference type="SAM" id="MobiDB-lite"/>
    </source>
</evidence>
<evidence type="ECO:0000313" key="2">
    <source>
        <dbReference type="EMBL" id="GAA1512184.1"/>
    </source>
</evidence>
<keyword evidence="3" id="KW-1185">Reference proteome</keyword>
<accession>A0ABN2A602</accession>
<proteinExistence type="predicted"/>
<organism evidence="2 3">
    <name type="scientific">Kribbella lupini</name>
    <dbReference type="NCBI Taxonomy" id="291602"/>
    <lineage>
        <taxon>Bacteria</taxon>
        <taxon>Bacillati</taxon>
        <taxon>Actinomycetota</taxon>
        <taxon>Actinomycetes</taxon>
        <taxon>Propionibacteriales</taxon>
        <taxon>Kribbellaceae</taxon>
        <taxon>Kribbella</taxon>
    </lineage>
</organism>
<dbReference type="Proteomes" id="UP001500363">
    <property type="component" value="Unassembled WGS sequence"/>
</dbReference>
<sequence>MLGEGPAGREGPTDSRLAGRQAEAGWQAGRQVVVPGQPLVRVGGAVQAVASASGGAVEGVASASGSAVQASASASGSAEAQPLSDHLESTTDPHRPNRPQRPSAAL</sequence>
<reference evidence="2 3" key="1">
    <citation type="journal article" date="2019" name="Int. J. Syst. Evol. Microbiol.">
        <title>The Global Catalogue of Microorganisms (GCM) 10K type strain sequencing project: providing services to taxonomists for standard genome sequencing and annotation.</title>
        <authorList>
            <consortium name="The Broad Institute Genomics Platform"/>
            <consortium name="The Broad Institute Genome Sequencing Center for Infectious Disease"/>
            <person name="Wu L."/>
            <person name="Ma J."/>
        </authorList>
    </citation>
    <scope>NUCLEOTIDE SEQUENCE [LARGE SCALE GENOMIC DNA]</scope>
    <source>
        <strain evidence="2 3">JCM 14303</strain>
    </source>
</reference>
<name>A0ABN2A602_9ACTN</name>
<protein>
    <submittedName>
        <fullName evidence="2">Uncharacterized protein</fullName>
    </submittedName>
</protein>
<dbReference type="EMBL" id="BAAANC010000001">
    <property type="protein sequence ID" value="GAA1512184.1"/>
    <property type="molecule type" value="Genomic_DNA"/>
</dbReference>